<dbReference type="InterPro" id="IPR002401">
    <property type="entry name" value="Cyt_P450_E_grp-I"/>
</dbReference>
<organism evidence="9 10">
    <name type="scientific">Nicrophorus vespilloides</name>
    <name type="common">Boreal carrion beetle</name>
    <dbReference type="NCBI Taxonomy" id="110193"/>
    <lineage>
        <taxon>Eukaryota</taxon>
        <taxon>Metazoa</taxon>
        <taxon>Ecdysozoa</taxon>
        <taxon>Arthropoda</taxon>
        <taxon>Hexapoda</taxon>
        <taxon>Insecta</taxon>
        <taxon>Pterygota</taxon>
        <taxon>Neoptera</taxon>
        <taxon>Endopterygota</taxon>
        <taxon>Coleoptera</taxon>
        <taxon>Polyphaga</taxon>
        <taxon>Staphyliniformia</taxon>
        <taxon>Silphidae</taxon>
        <taxon>Nicrophorinae</taxon>
        <taxon>Nicrophorus</taxon>
    </lineage>
</organism>
<dbReference type="InterPro" id="IPR001128">
    <property type="entry name" value="Cyt_P450"/>
</dbReference>
<keyword evidence="3 8" id="KW-0349">Heme</keyword>
<dbReference type="PRINTS" id="PR00463">
    <property type="entry name" value="EP450I"/>
</dbReference>
<evidence type="ECO:0000256" key="5">
    <source>
        <dbReference type="ARBA" id="ARBA00023002"/>
    </source>
</evidence>
<dbReference type="Pfam" id="PF00067">
    <property type="entry name" value="p450"/>
    <property type="match status" value="1"/>
</dbReference>
<dbReference type="InterPro" id="IPR036396">
    <property type="entry name" value="Cyt_P450_sf"/>
</dbReference>
<comment type="cofactor">
    <cofactor evidence="1">
        <name>heme</name>
        <dbReference type="ChEBI" id="CHEBI:30413"/>
    </cofactor>
</comment>
<protein>
    <submittedName>
        <fullName evidence="10">Cytochrome P450 4d2-like</fullName>
    </submittedName>
</protein>
<keyword evidence="7 8" id="KW-0503">Monooxygenase</keyword>
<dbReference type="RefSeq" id="XP_017787227.1">
    <property type="nucleotide sequence ID" value="XM_017931738.1"/>
</dbReference>
<reference evidence="10" key="1">
    <citation type="submission" date="2025-08" db="UniProtKB">
        <authorList>
            <consortium name="RefSeq"/>
        </authorList>
    </citation>
    <scope>IDENTIFICATION</scope>
    <source>
        <tissue evidence="10">Whole Larva</tissue>
    </source>
</reference>
<dbReference type="PROSITE" id="PS00086">
    <property type="entry name" value="CYTOCHROME_P450"/>
    <property type="match status" value="1"/>
</dbReference>
<sequence>MLLLYVIVVLVTLFLGIKRYKYLKQFQNINGPPALPIIGNYLFMMRNLKNIDIFNEFPAKYGKTVKMFTGLRLSLLTTDVKFLEIVMNSSNLINKSDDYIMMFNRWLGDGLLISSGDKWRSRRKILTPAFHYKILEDFIEVFESRGKFLVDNLLKASSEDCVNVHTIVSLYTLDVICDTAMGTAVNVQCNPNNKYMKAIKTMQDIAIVRFLNPFYRNKWIYKFTNLYKTEMKALEIITSFSLGIIEKRRKFLESHHSDDENKYDEFGKRRKMTFMDILLKSTINGKLLTNEEIREEVDTFLFEGHDTTSAAISFTCYNLSKNPEVQKLAYEEICHVLPTDRAVTITDLQNLKYLEMVIKESLRLYPSVVFHGRVVGKEFLYNGTKLPKDLMININQYTLHRDPVEFPDPEKFDPLRFTAEKQSKRHPLAYIPFSAGHRNCIGQKFAMLELKSAIAKVLKHFELLPVPGYKPVLISKVTLTSENGICVKLKPRSA</sequence>
<dbReference type="Gene3D" id="1.10.630.10">
    <property type="entry name" value="Cytochrome P450"/>
    <property type="match status" value="1"/>
</dbReference>
<dbReference type="CDD" id="cd20628">
    <property type="entry name" value="CYP4"/>
    <property type="match status" value="1"/>
</dbReference>
<evidence type="ECO:0000256" key="1">
    <source>
        <dbReference type="ARBA" id="ARBA00001971"/>
    </source>
</evidence>
<gene>
    <name evidence="10" type="primary">LOC108569951</name>
</gene>
<evidence type="ECO:0000313" key="9">
    <source>
        <dbReference type="Proteomes" id="UP000695000"/>
    </source>
</evidence>
<dbReference type="Proteomes" id="UP000695000">
    <property type="component" value="Unplaced"/>
</dbReference>
<keyword evidence="9" id="KW-1185">Reference proteome</keyword>
<keyword evidence="4 8" id="KW-0479">Metal-binding</keyword>
<evidence type="ECO:0000256" key="7">
    <source>
        <dbReference type="ARBA" id="ARBA00023033"/>
    </source>
</evidence>
<proteinExistence type="inferred from homology"/>
<accession>A0ABM1NK77</accession>
<dbReference type="PRINTS" id="PR00385">
    <property type="entry name" value="P450"/>
</dbReference>
<dbReference type="SUPFAM" id="SSF48264">
    <property type="entry name" value="Cytochrome P450"/>
    <property type="match status" value="1"/>
</dbReference>
<evidence type="ECO:0000256" key="2">
    <source>
        <dbReference type="ARBA" id="ARBA00010617"/>
    </source>
</evidence>
<dbReference type="PANTHER" id="PTHR24291">
    <property type="entry name" value="CYTOCHROME P450 FAMILY 4"/>
    <property type="match status" value="1"/>
</dbReference>
<evidence type="ECO:0000256" key="4">
    <source>
        <dbReference type="ARBA" id="ARBA00022723"/>
    </source>
</evidence>
<dbReference type="InterPro" id="IPR017972">
    <property type="entry name" value="Cyt_P450_CS"/>
</dbReference>
<name>A0ABM1NK77_NICVS</name>
<evidence type="ECO:0000256" key="6">
    <source>
        <dbReference type="ARBA" id="ARBA00023004"/>
    </source>
</evidence>
<evidence type="ECO:0000256" key="8">
    <source>
        <dbReference type="RuleBase" id="RU000461"/>
    </source>
</evidence>
<evidence type="ECO:0000256" key="3">
    <source>
        <dbReference type="ARBA" id="ARBA00022617"/>
    </source>
</evidence>
<comment type="similarity">
    <text evidence="2 8">Belongs to the cytochrome P450 family.</text>
</comment>
<dbReference type="GeneID" id="108569951"/>
<keyword evidence="5 8" id="KW-0560">Oxidoreductase</keyword>
<keyword evidence="6 8" id="KW-0408">Iron</keyword>
<evidence type="ECO:0000313" key="10">
    <source>
        <dbReference type="RefSeq" id="XP_017787227.1"/>
    </source>
</evidence>
<dbReference type="InterPro" id="IPR050196">
    <property type="entry name" value="Cytochrome_P450_Monoox"/>
</dbReference>
<dbReference type="PANTHER" id="PTHR24291:SF187">
    <property type="entry name" value="CYTOCHROME P450 4AE1-RELATED"/>
    <property type="match status" value="1"/>
</dbReference>